<feature type="compositionally biased region" description="Acidic residues" evidence="6">
    <location>
        <begin position="522"/>
        <end position="534"/>
    </location>
</feature>
<dbReference type="Proteomes" id="UP001161757">
    <property type="component" value="Unassembled WGS sequence"/>
</dbReference>
<dbReference type="InterPro" id="IPR048889">
    <property type="entry name" value="NSUN5_RCM1_N"/>
</dbReference>
<dbReference type="Gene3D" id="3.40.50.150">
    <property type="entry name" value="Vaccinia Virus protein VP39"/>
    <property type="match status" value="1"/>
</dbReference>
<dbReference type="Pfam" id="PF21148">
    <property type="entry name" value="NSUN5_fdxn-like"/>
    <property type="match status" value="1"/>
</dbReference>
<keyword evidence="2 5" id="KW-0808">Transferase</keyword>
<comment type="similarity">
    <text evidence="5">Belongs to the class I-like SAM-binding methyltransferase superfamily. RsmB/NOP family.</text>
</comment>
<keyword evidence="3 5" id="KW-0949">S-adenosyl-L-methionine</keyword>
<dbReference type="PANTHER" id="PTHR22807:SF4">
    <property type="entry name" value="28S RRNA (CYTOSINE-C(5))-METHYLTRANSFERASE"/>
    <property type="match status" value="1"/>
</dbReference>
<evidence type="ECO:0000313" key="9">
    <source>
        <dbReference type="Proteomes" id="UP001161757"/>
    </source>
</evidence>
<dbReference type="GO" id="GO:0003723">
    <property type="term" value="F:RNA binding"/>
    <property type="evidence" value="ECO:0007669"/>
    <property type="project" value="UniProtKB-UniRule"/>
</dbReference>
<feature type="compositionally biased region" description="Basic and acidic residues" evidence="6">
    <location>
        <begin position="362"/>
        <end position="384"/>
    </location>
</feature>
<keyword evidence="4 5" id="KW-0694">RNA-binding</keyword>
<dbReference type="InterPro" id="IPR049561">
    <property type="entry name" value="NSUN5_7_fdxn-like"/>
</dbReference>
<gene>
    <name evidence="8" type="ORF">HRR80_003708</name>
</gene>
<dbReference type="SUPFAM" id="SSF53335">
    <property type="entry name" value="S-adenosyl-L-methionine-dependent methyltransferases"/>
    <property type="match status" value="1"/>
</dbReference>
<feature type="region of interest" description="Disordered" evidence="6">
    <location>
        <begin position="510"/>
        <end position="534"/>
    </location>
</feature>
<feature type="binding site" evidence="5">
    <location>
        <begin position="243"/>
        <end position="249"/>
    </location>
    <ligand>
        <name>S-adenosyl-L-methionine</name>
        <dbReference type="ChEBI" id="CHEBI:59789"/>
    </ligand>
</feature>
<dbReference type="Pfam" id="PF21153">
    <property type="entry name" value="NSUN5_N"/>
    <property type="match status" value="1"/>
</dbReference>
<dbReference type="AlphaFoldDB" id="A0AAN6IVA2"/>
<evidence type="ECO:0000256" key="6">
    <source>
        <dbReference type="SAM" id="MobiDB-lite"/>
    </source>
</evidence>
<feature type="domain" description="SAM-dependent MTase RsmB/NOP-type" evidence="7">
    <location>
        <begin position="132"/>
        <end position="506"/>
    </location>
</feature>
<name>A0AAN6IVA2_EXODE</name>
<dbReference type="GO" id="GO:0070475">
    <property type="term" value="P:rRNA base methylation"/>
    <property type="evidence" value="ECO:0007669"/>
    <property type="project" value="TreeGrafter"/>
</dbReference>
<dbReference type="InterPro" id="IPR049560">
    <property type="entry name" value="MeTrfase_RsmB-F_NOP2_cat"/>
</dbReference>
<dbReference type="InterPro" id="IPR029063">
    <property type="entry name" value="SAM-dependent_MTases_sf"/>
</dbReference>
<evidence type="ECO:0000259" key="7">
    <source>
        <dbReference type="PROSITE" id="PS51686"/>
    </source>
</evidence>
<evidence type="ECO:0000256" key="3">
    <source>
        <dbReference type="ARBA" id="ARBA00022691"/>
    </source>
</evidence>
<dbReference type="PANTHER" id="PTHR22807">
    <property type="entry name" value="NOP2 YEAST -RELATED NOL1/NOP2/FMU SUN DOMAIN-CONTAINING"/>
    <property type="match status" value="1"/>
</dbReference>
<sequence length="534" mass="58725">MSLYYDAATVLTNDGLSGSLKSRIYGNNLELKSKPAHLYALISETAKFDGFLKEVIDNAGLLAQEPKLNPTLSLLLVHDHLLSKSGIAASSSHPLRQAIERHKARLQAEFTKARLRRKCATVDDLKRHLLKEKPPTHRSQPRWIRINTLKTSIDEQLATSFNGFRRDATVAEVVESASTDKVLAIDQNIPNVIALPPEADVTKTEAYKLGKLILQDKASCFPAYLLVGQGDGGVTIGDCIDGCAAPGNKTSHLAAILASSGHSTSRIYACERDATRSKILKSMMEKSGAEKVKVLFKQDFLALDPQSPKYKNVTHLLLDPSCSGSGIVGREDVPTLALPLDPRQQKAQGGKHAGNLKKRKRGREEAQTERTIEHDSLEAEETKEAAPNQERLQKLSALQTMIVEHALSFPSATRITYSTCSLHVEENEAVVSRILSSKNAISRGWRVLRRDEQPDGLRQWEHRGVTDPPIVGSRALSEGELEACIRCYPDNGDGTMGFFVCGFVRDDAEDRGPNDADKADEADQVDDDWEGFSE</sequence>
<evidence type="ECO:0000256" key="2">
    <source>
        <dbReference type="ARBA" id="ARBA00022679"/>
    </source>
</evidence>
<dbReference type="PROSITE" id="PS51686">
    <property type="entry name" value="SAM_MT_RSMB_NOP"/>
    <property type="match status" value="1"/>
</dbReference>
<feature type="compositionally biased region" description="Basic and acidic residues" evidence="6">
    <location>
        <begin position="510"/>
        <end position="521"/>
    </location>
</feature>
<dbReference type="GO" id="GO:0005730">
    <property type="term" value="C:nucleolus"/>
    <property type="evidence" value="ECO:0007669"/>
    <property type="project" value="TreeGrafter"/>
</dbReference>
<feature type="binding site" evidence="5">
    <location>
        <position position="271"/>
    </location>
    <ligand>
        <name>S-adenosyl-L-methionine</name>
        <dbReference type="ChEBI" id="CHEBI:59789"/>
    </ligand>
</feature>
<evidence type="ECO:0000256" key="4">
    <source>
        <dbReference type="ARBA" id="ARBA00022884"/>
    </source>
</evidence>
<dbReference type="Gene3D" id="3.30.70.1170">
    <property type="entry name" value="Sun protein, domain 3"/>
    <property type="match status" value="1"/>
</dbReference>
<dbReference type="PRINTS" id="PR02008">
    <property type="entry name" value="RCMTFAMILY"/>
</dbReference>
<feature type="binding site" evidence="5">
    <location>
        <position position="299"/>
    </location>
    <ligand>
        <name>S-adenosyl-L-methionine</name>
        <dbReference type="ChEBI" id="CHEBI:59789"/>
    </ligand>
</feature>
<dbReference type="InterPro" id="IPR001678">
    <property type="entry name" value="MeTrfase_RsmB-F_NOP2_dom"/>
</dbReference>
<evidence type="ECO:0000313" key="8">
    <source>
        <dbReference type="EMBL" id="KAJ8992609.1"/>
    </source>
</evidence>
<comment type="caution">
    <text evidence="8">The sequence shown here is derived from an EMBL/GenBank/DDBJ whole genome shotgun (WGS) entry which is preliminary data.</text>
</comment>
<feature type="binding site" evidence="5">
    <location>
        <position position="319"/>
    </location>
    <ligand>
        <name>S-adenosyl-L-methionine</name>
        <dbReference type="ChEBI" id="CHEBI:59789"/>
    </ligand>
</feature>
<proteinExistence type="inferred from homology"/>
<feature type="active site" description="Nucleophile" evidence="5">
    <location>
        <position position="420"/>
    </location>
</feature>
<dbReference type="InterPro" id="IPR023267">
    <property type="entry name" value="RCMT"/>
</dbReference>
<feature type="region of interest" description="Disordered" evidence="6">
    <location>
        <begin position="340"/>
        <end position="389"/>
    </location>
</feature>
<evidence type="ECO:0000256" key="1">
    <source>
        <dbReference type="ARBA" id="ARBA00022603"/>
    </source>
</evidence>
<keyword evidence="1 5" id="KW-0489">Methyltransferase</keyword>
<protein>
    <recommendedName>
        <fullName evidence="7">SAM-dependent MTase RsmB/NOP-type domain-containing protein</fullName>
    </recommendedName>
</protein>
<accession>A0AAN6IVA2</accession>
<dbReference type="GO" id="GO:0008173">
    <property type="term" value="F:RNA methyltransferase activity"/>
    <property type="evidence" value="ECO:0007669"/>
    <property type="project" value="InterPro"/>
</dbReference>
<reference evidence="8" key="1">
    <citation type="submission" date="2023-01" db="EMBL/GenBank/DDBJ databases">
        <title>Exophiala dermititidis isolated from Cystic Fibrosis Patient.</title>
        <authorList>
            <person name="Kurbessoian T."/>
            <person name="Crocker A."/>
            <person name="Murante D."/>
            <person name="Hogan D.A."/>
            <person name="Stajich J.E."/>
        </authorList>
    </citation>
    <scope>NUCLEOTIDE SEQUENCE</scope>
    <source>
        <strain evidence="8">Ex8</strain>
    </source>
</reference>
<evidence type="ECO:0000256" key="5">
    <source>
        <dbReference type="PROSITE-ProRule" id="PRU01023"/>
    </source>
</evidence>
<dbReference type="Pfam" id="PF01189">
    <property type="entry name" value="Methyltr_RsmB-F"/>
    <property type="match status" value="1"/>
</dbReference>
<dbReference type="EMBL" id="JAJGCB010000005">
    <property type="protein sequence ID" value="KAJ8992609.1"/>
    <property type="molecule type" value="Genomic_DNA"/>
</dbReference>
<organism evidence="8 9">
    <name type="scientific">Exophiala dermatitidis</name>
    <name type="common">Black yeast-like fungus</name>
    <name type="synonym">Wangiella dermatitidis</name>
    <dbReference type="NCBI Taxonomy" id="5970"/>
    <lineage>
        <taxon>Eukaryota</taxon>
        <taxon>Fungi</taxon>
        <taxon>Dikarya</taxon>
        <taxon>Ascomycota</taxon>
        <taxon>Pezizomycotina</taxon>
        <taxon>Eurotiomycetes</taxon>
        <taxon>Chaetothyriomycetidae</taxon>
        <taxon>Chaetothyriales</taxon>
        <taxon>Herpotrichiellaceae</taxon>
        <taxon>Exophiala</taxon>
    </lineage>
</organism>